<protein>
    <submittedName>
        <fullName evidence="1">Uncharacterized protein</fullName>
    </submittedName>
</protein>
<keyword evidence="2" id="KW-1185">Reference proteome</keyword>
<evidence type="ECO:0000313" key="2">
    <source>
        <dbReference type="Proteomes" id="UP000308600"/>
    </source>
</evidence>
<accession>A0ACD3AC97</accession>
<sequence length="523" mass="59378">MAFRQNNTPSIDISGLSREDAITEIAAEISRLEAQICSLRSLHNSFAPISKLPDQVLSKIFVLYECARADSGEGTESSGTRINRRVLEVRLILSWVSRHWREVALKQPLWRTIVMEARSNLRRDLLLPDLGLIPTIILAPSRIEVFNLSFESNTSPRQILVALKHLCELEPASLPPTLDVTWASHSDENISLCFFPYLQSLILHSCTLYWGSIYPVAPDLTRLELYDFAQKIALFDFLPLLASLPRLTTCVTRNALGSLVELAPHPQGRFSAYQLAAFNITEPMVQIGALLGSLNAPNASITITRSTNEEFSVTTRAFVESMCRALKASQNHIWNDIDSIIDKDCSLSICNSESRLRSTDTIRIPEEPNFVFALSLCLERCDLRNLRSIVTSSPLRLVWDHLSSLKKLERIRIESKPSLVAFIEFLHSRINDPTVAYTSLFPALQELVLQDSYNEPEWLDKLYEILASRSIRRMLKKLVFLEAKPNMFYIGRLEKVVDEIKFGTADLYQWPWLEPDTRFALGP</sequence>
<reference evidence="1 2" key="1">
    <citation type="journal article" date="2019" name="Nat. Ecol. Evol.">
        <title>Megaphylogeny resolves global patterns of mushroom evolution.</title>
        <authorList>
            <person name="Varga T."/>
            <person name="Krizsan K."/>
            <person name="Foldi C."/>
            <person name="Dima B."/>
            <person name="Sanchez-Garcia M."/>
            <person name="Sanchez-Ramirez S."/>
            <person name="Szollosi G.J."/>
            <person name="Szarkandi J.G."/>
            <person name="Papp V."/>
            <person name="Albert L."/>
            <person name="Andreopoulos W."/>
            <person name="Angelini C."/>
            <person name="Antonin V."/>
            <person name="Barry K.W."/>
            <person name="Bougher N.L."/>
            <person name="Buchanan P."/>
            <person name="Buyck B."/>
            <person name="Bense V."/>
            <person name="Catcheside P."/>
            <person name="Chovatia M."/>
            <person name="Cooper J."/>
            <person name="Damon W."/>
            <person name="Desjardin D."/>
            <person name="Finy P."/>
            <person name="Geml J."/>
            <person name="Haridas S."/>
            <person name="Hughes K."/>
            <person name="Justo A."/>
            <person name="Karasinski D."/>
            <person name="Kautmanova I."/>
            <person name="Kiss B."/>
            <person name="Kocsube S."/>
            <person name="Kotiranta H."/>
            <person name="LaButti K.M."/>
            <person name="Lechner B.E."/>
            <person name="Liimatainen K."/>
            <person name="Lipzen A."/>
            <person name="Lukacs Z."/>
            <person name="Mihaltcheva S."/>
            <person name="Morgado L.N."/>
            <person name="Niskanen T."/>
            <person name="Noordeloos M.E."/>
            <person name="Ohm R.A."/>
            <person name="Ortiz-Santana B."/>
            <person name="Ovrebo C."/>
            <person name="Racz N."/>
            <person name="Riley R."/>
            <person name="Savchenko A."/>
            <person name="Shiryaev A."/>
            <person name="Soop K."/>
            <person name="Spirin V."/>
            <person name="Szebenyi C."/>
            <person name="Tomsovsky M."/>
            <person name="Tulloss R.E."/>
            <person name="Uehling J."/>
            <person name="Grigoriev I.V."/>
            <person name="Vagvolgyi C."/>
            <person name="Papp T."/>
            <person name="Martin F.M."/>
            <person name="Miettinen O."/>
            <person name="Hibbett D.S."/>
            <person name="Nagy L.G."/>
        </authorList>
    </citation>
    <scope>NUCLEOTIDE SEQUENCE [LARGE SCALE GENOMIC DNA]</scope>
    <source>
        <strain evidence="1 2">NL-1719</strain>
    </source>
</reference>
<dbReference type="Proteomes" id="UP000308600">
    <property type="component" value="Unassembled WGS sequence"/>
</dbReference>
<name>A0ACD3AC97_9AGAR</name>
<dbReference type="EMBL" id="ML208519">
    <property type="protein sequence ID" value="TFK63513.1"/>
    <property type="molecule type" value="Genomic_DNA"/>
</dbReference>
<gene>
    <name evidence="1" type="ORF">BDN72DRAFT_847561</name>
</gene>
<evidence type="ECO:0000313" key="1">
    <source>
        <dbReference type="EMBL" id="TFK63513.1"/>
    </source>
</evidence>
<proteinExistence type="predicted"/>
<organism evidence="1 2">
    <name type="scientific">Pluteus cervinus</name>
    <dbReference type="NCBI Taxonomy" id="181527"/>
    <lineage>
        <taxon>Eukaryota</taxon>
        <taxon>Fungi</taxon>
        <taxon>Dikarya</taxon>
        <taxon>Basidiomycota</taxon>
        <taxon>Agaricomycotina</taxon>
        <taxon>Agaricomycetes</taxon>
        <taxon>Agaricomycetidae</taxon>
        <taxon>Agaricales</taxon>
        <taxon>Pluteineae</taxon>
        <taxon>Pluteaceae</taxon>
        <taxon>Pluteus</taxon>
    </lineage>
</organism>